<reference evidence="1 2" key="1">
    <citation type="submission" date="2018-09" db="EMBL/GenBank/DDBJ databases">
        <title>Genome sequence and characterization of the bcs clusters for the production of nanocellulose from the low pH resistant strain Komagataeibacter medellinensis ID13488.</title>
        <authorList>
            <person name="Hernandez-Arriaga A.M."/>
            <person name="Del Cerro C."/>
            <person name="Urbina L."/>
            <person name="Eceiza A."/>
            <person name="Retegi A."/>
            <person name="Prieto M.A."/>
        </authorList>
    </citation>
    <scope>NUCLEOTIDE SEQUENCE [LARGE SCALE GENOMIC DNA]</scope>
    <source>
        <strain evidence="1 2">ID13488</strain>
    </source>
</reference>
<gene>
    <name evidence="1" type="ORF">D3W54_01850</name>
</gene>
<protein>
    <submittedName>
        <fullName evidence="1">Uncharacterized protein</fullName>
    </submittedName>
</protein>
<dbReference type="EMBL" id="QYAZ01000001">
    <property type="protein sequence ID" value="KAB8123173.1"/>
    <property type="molecule type" value="Genomic_DNA"/>
</dbReference>
<evidence type="ECO:0000313" key="1">
    <source>
        <dbReference type="EMBL" id="KAB8123173.1"/>
    </source>
</evidence>
<organism evidence="1 2">
    <name type="scientific">Komagataeibacter medellinensis</name>
    <dbReference type="NCBI Taxonomy" id="1177712"/>
    <lineage>
        <taxon>Bacteria</taxon>
        <taxon>Pseudomonadati</taxon>
        <taxon>Pseudomonadota</taxon>
        <taxon>Alphaproteobacteria</taxon>
        <taxon>Acetobacterales</taxon>
        <taxon>Acetobacteraceae</taxon>
        <taxon>Komagataeibacter</taxon>
    </lineage>
</organism>
<accession>A0ABQ6VXK0</accession>
<comment type="caution">
    <text evidence="1">The sequence shown here is derived from an EMBL/GenBank/DDBJ whole genome shotgun (WGS) entry which is preliminary data.</text>
</comment>
<sequence>MEIIEILNQSGFGSLAGELMTEISLGREIVSREPDSDDDRVTIPEAEQLEEAIRILRLRLMEPARALASAEQIAGNFTDGGVFEFSSLTHQEIL</sequence>
<name>A0ABQ6VXK0_9PROT</name>
<evidence type="ECO:0000313" key="2">
    <source>
        <dbReference type="Proteomes" id="UP000427842"/>
    </source>
</evidence>
<dbReference type="Proteomes" id="UP000427842">
    <property type="component" value="Unassembled WGS sequence"/>
</dbReference>
<keyword evidence="2" id="KW-1185">Reference proteome</keyword>
<proteinExistence type="predicted"/>